<reference evidence="9" key="3">
    <citation type="submission" date="2015-06" db="UniProtKB">
        <authorList>
            <consortium name="EnsemblMetazoa"/>
        </authorList>
    </citation>
    <scope>IDENTIFICATION</scope>
</reference>
<evidence type="ECO:0000256" key="6">
    <source>
        <dbReference type="RuleBase" id="RU000488"/>
    </source>
</evidence>
<dbReference type="GO" id="GO:0016020">
    <property type="term" value="C:membrane"/>
    <property type="evidence" value="ECO:0007669"/>
    <property type="project" value="UniProtKB-SubCell"/>
</dbReference>
<accession>R7VM02</accession>
<evidence type="ECO:0000256" key="7">
    <source>
        <dbReference type="SAM" id="Phobius"/>
    </source>
</evidence>
<reference evidence="8 10" key="2">
    <citation type="journal article" date="2013" name="Nature">
        <title>Insights into bilaterian evolution from three spiralian genomes.</title>
        <authorList>
            <person name="Simakov O."/>
            <person name="Marletaz F."/>
            <person name="Cho S.J."/>
            <person name="Edsinger-Gonzales E."/>
            <person name="Havlak P."/>
            <person name="Hellsten U."/>
            <person name="Kuo D.H."/>
            <person name="Larsson T."/>
            <person name="Lv J."/>
            <person name="Arendt D."/>
            <person name="Savage R."/>
            <person name="Osoegawa K."/>
            <person name="de Jong P."/>
            <person name="Grimwood J."/>
            <person name="Chapman J.A."/>
            <person name="Shapiro H."/>
            <person name="Aerts A."/>
            <person name="Otillar R.P."/>
            <person name="Terry A.Y."/>
            <person name="Boore J.L."/>
            <person name="Grigoriev I.V."/>
            <person name="Lindberg D.R."/>
            <person name="Seaver E.C."/>
            <person name="Weisblat D.A."/>
            <person name="Putnam N.H."/>
            <person name="Rokhsar D.S."/>
        </authorList>
    </citation>
    <scope>NUCLEOTIDE SEQUENCE</scope>
    <source>
        <strain evidence="8 10">I ESC-2004</strain>
    </source>
</reference>
<feature type="transmembrane region" description="Helical" evidence="7">
    <location>
        <begin position="189"/>
        <end position="209"/>
    </location>
</feature>
<comment type="subcellular location">
    <subcellularLocation>
        <location evidence="1">Membrane</location>
        <topology evidence="1">Multi-pass membrane protein</topology>
    </subcellularLocation>
</comment>
<dbReference type="GO" id="GO:0015658">
    <property type="term" value="F:branched-chain amino acid transmembrane transporter activity"/>
    <property type="evidence" value="ECO:0007669"/>
    <property type="project" value="InterPro"/>
</dbReference>
<dbReference type="GO" id="GO:0009083">
    <property type="term" value="P:branched-chain amino acid catabolic process"/>
    <property type="evidence" value="ECO:0007669"/>
    <property type="project" value="InterPro"/>
</dbReference>
<evidence type="ECO:0000256" key="5">
    <source>
        <dbReference type="PROSITE-ProRule" id="PRU00282"/>
    </source>
</evidence>
<keyword evidence="10" id="KW-1185">Reference proteome</keyword>
<keyword evidence="7" id="KW-1133">Transmembrane helix</keyword>
<dbReference type="SUPFAM" id="SSF103506">
    <property type="entry name" value="Mitochondrial carrier"/>
    <property type="match status" value="1"/>
</dbReference>
<dbReference type="OMA" id="VSCVYYV"/>
<evidence type="ECO:0000256" key="2">
    <source>
        <dbReference type="ARBA" id="ARBA00006375"/>
    </source>
</evidence>
<dbReference type="FunCoup" id="R7VM02">
    <property type="interactions" value="1734"/>
</dbReference>
<feature type="repeat" description="Solcar" evidence="5">
    <location>
        <begin position="226"/>
        <end position="307"/>
    </location>
</feature>
<dbReference type="InterPro" id="IPR023395">
    <property type="entry name" value="MCP_dom_sf"/>
</dbReference>
<dbReference type="STRING" id="283909.R7VM02"/>
<reference evidence="10" key="1">
    <citation type="submission" date="2012-12" db="EMBL/GenBank/DDBJ databases">
        <authorList>
            <person name="Hellsten U."/>
            <person name="Grimwood J."/>
            <person name="Chapman J.A."/>
            <person name="Shapiro H."/>
            <person name="Aerts A."/>
            <person name="Otillar R.P."/>
            <person name="Terry A.Y."/>
            <person name="Boore J.L."/>
            <person name="Simakov O."/>
            <person name="Marletaz F."/>
            <person name="Cho S.-J."/>
            <person name="Edsinger-Gonzales E."/>
            <person name="Havlak P."/>
            <person name="Kuo D.-H."/>
            <person name="Larsson T."/>
            <person name="Lv J."/>
            <person name="Arendt D."/>
            <person name="Savage R."/>
            <person name="Osoegawa K."/>
            <person name="de Jong P."/>
            <person name="Lindberg D.R."/>
            <person name="Seaver E.C."/>
            <person name="Weisblat D.A."/>
            <person name="Putnam N.H."/>
            <person name="Grigoriev I.V."/>
            <person name="Rokhsar D.S."/>
        </authorList>
    </citation>
    <scope>NUCLEOTIDE SEQUENCE</scope>
    <source>
        <strain evidence="10">I ESC-2004</strain>
    </source>
</reference>
<dbReference type="InterPro" id="IPR018108">
    <property type="entry name" value="MCP_transmembrane"/>
</dbReference>
<dbReference type="InterPro" id="IPR042164">
    <property type="entry name" value="SLC25A44"/>
</dbReference>
<keyword evidence="3 5" id="KW-0812">Transmembrane</keyword>
<dbReference type="HOGENOM" id="CLU_015166_3_3_1"/>
<comment type="similarity">
    <text evidence="2 6">Belongs to the mitochondrial carrier (TC 2.A.29) family.</text>
</comment>
<sequence length="319" mass="36086">MEYDMATVPVVEFHMLNLKKYVPLTALSGFCVRGILYPFTLIKTRLQVQRNNSMYTGTYDAFSKIIKGEGAAGLYRGFWLSNLMVFSQISYITTYEGVRHYLKENTPFTNTYWRSLIGGACASLVGQTFMVPIDVISQHLQMLGLQEAGASVAGRNLLTLPPGAARTRFGATNAIISAVYRRDGIRGFYHGYGASLMVYVPNSACWWLLYDFYNRQLAAISPVWVPRLALQVMAGPMSGITITCITTPLDAIRARVQVENLPYGYVARSLWKEEGMWIFTKGLSARLVSSISFSFFIILGYETVKRWSLKEEYKHMVRW</sequence>
<evidence type="ECO:0000313" key="9">
    <source>
        <dbReference type="EnsemblMetazoa" id="CapteP147210"/>
    </source>
</evidence>
<dbReference type="OrthoDB" id="250329at2759"/>
<proteinExistence type="inferred from homology"/>
<dbReference type="EMBL" id="AMQN01000490">
    <property type="status" value="NOT_ANNOTATED_CDS"/>
    <property type="molecule type" value="Genomic_DNA"/>
</dbReference>
<gene>
    <name evidence="8" type="ORF">CAPTEDRAFT_147210</name>
</gene>
<evidence type="ECO:0000313" key="10">
    <source>
        <dbReference type="Proteomes" id="UP000014760"/>
    </source>
</evidence>
<name>R7VM02_CAPTE</name>
<dbReference type="PROSITE" id="PS50920">
    <property type="entry name" value="SOLCAR"/>
    <property type="match status" value="3"/>
</dbReference>
<dbReference type="GO" id="GO:0005739">
    <property type="term" value="C:mitochondrion"/>
    <property type="evidence" value="ECO:0007669"/>
    <property type="project" value="InterPro"/>
</dbReference>
<feature type="transmembrane region" description="Helical" evidence="7">
    <location>
        <begin position="20"/>
        <end position="42"/>
    </location>
</feature>
<dbReference type="PANTHER" id="PTHR46314">
    <property type="entry name" value="SOLUTE CARRIER FAMILY 25 MEMBER 44"/>
    <property type="match status" value="1"/>
</dbReference>
<feature type="transmembrane region" description="Helical" evidence="7">
    <location>
        <begin position="283"/>
        <end position="301"/>
    </location>
</feature>
<dbReference type="EMBL" id="KB291799">
    <property type="protein sequence ID" value="ELU18696.1"/>
    <property type="molecule type" value="Genomic_DNA"/>
</dbReference>
<evidence type="ECO:0000256" key="3">
    <source>
        <dbReference type="ARBA" id="ARBA00022692"/>
    </source>
</evidence>
<protein>
    <recommendedName>
        <fullName evidence="11">Solute carrier family 25 member 44</fullName>
    </recommendedName>
</protein>
<feature type="repeat" description="Solcar" evidence="5">
    <location>
        <begin position="110"/>
        <end position="216"/>
    </location>
</feature>
<evidence type="ECO:0000256" key="4">
    <source>
        <dbReference type="ARBA" id="ARBA00023136"/>
    </source>
</evidence>
<evidence type="ECO:0000313" key="8">
    <source>
        <dbReference type="EMBL" id="ELU18696.1"/>
    </source>
</evidence>
<evidence type="ECO:0008006" key="11">
    <source>
        <dbReference type="Google" id="ProtNLM"/>
    </source>
</evidence>
<keyword evidence="6" id="KW-0813">Transport</keyword>
<dbReference type="Pfam" id="PF00153">
    <property type="entry name" value="Mito_carr"/>
    <property type="match status" value="3"/>
</dbReference>
<dbReference type="EnsemblMetazoa" id="CapteT147210">
    <property type="protein sequence ID" value="CapteP147210"/>
    <property type="gene ID" value="CapteG147210"/>
</dbReference>
<dbReference type="PANTHER" id="PTHR46314:SF2">
    <property type="entry name" value="SOLUTE CARRIER FAMILY 25 MEMBER 44"/>
    <property type="match status" value="1"/>
</dbReference>
<organism evidence="8">
    <name type="scientific">Capitella teleta</name>
    <name type="common">Polychaete worm</name>
    <dbReference type="NCBI Taxonomy" id="283909"/>
    <lineage>
        <taxon>Eukaryota</taxon>
        <taxon>Metazoa</taxon>
        <taxon>Spiralia</taxon>
        <taxon>Lophotrochozoa</taxon>
        <taxon>Annelida</taxon>
        <taxon>Polychaeta</taxon>
        <taxon>Sedentaria</taxon>
        <taxon>Scolecida</taxon>
        <taxon>Capitellidae</taxon>
        <taxon>Capitella</taxon>
    </lineage>
</organism>
<dbReference type="Proteomes" id="UP000014760">
    <property type="component" value="Unassembled WGS sequence"/>
</dbReference>
<dbReference type="AlphaFoldDB" id="R7VM02"/>
<dbReference type="Gene3D" id="1.50.40.10">
    <property type="entry name" value="Mitochondrial carrier domain"/>
    <property type="match status" value="2"/>
</dbReference>
<keyword evidence="4 5" id="KW-0472">Membrane</keyword>
<feature type="repeat" description="Solcar" evidence="5">
    <location>
        <begin position="20"/>
        <end position="101"/>
    </location>
</feature>
<evidence type="ECO:0000256" key="1">
    <source>
        <dbReference type="ARBA" id="ARBA00004141"/>
    </source>
</evidence>